<gene>
    <name evidence="1" type="ORF">UFOPK2593_01460</name>
    <name evidence="2" type="ORF">UFOPK4234_01231</name>
</gene>
<name>A0A6J6RCS2_9ZZZZ</name>
<dbReference type="CDD" id="cd21650">
    <property type="entry name" value="CrtA-like"/>
    <property type="match status" value="1"/>
</dbReference>
<dbReference type="EMBL" id="CAEZXW010000142">
    <property type="protein sequence ID" value="CAB4717014.1"/>
    <property type="molecule type" value="Genomic_DNA"/>
</dbReference>
<reference evidence="1" key="1">
    <citation type="submission" date="2020-05" db="EMBL/GenBank/DDBJ databases">
        <authorList>
            <person name="Chiriac C."/>
            <person name="Salcher M."/>
            <person name="Ghai R."/>
            <person name="Kavagutti S V."/>
        </authorList>
    </citation>
    <scope>NUCLEOTIDE SEQUENCE</scope>
</reference>
<protein>
    <submittedName>
        <fullName evidence="1">Unannotated protein</fullName>
    </submittedName>
</protein>
<accession>A0A6J6RCS2</accession>
<dbReference type="AlphaFoldDB" id="A0A6J6RCS2"/>
<sequence>MIIAIRFWEMSALRGISLMATKRQSLRNFPGVTFSKLLGTGRGETFTPRDADPHTWGLLAVFQEESALEIFNDSSLVKSWGSAPHFSADLTPITSQGKWAGLSPFAAEVLPSAEGPVAAITRARIKTSEALRFWRETPPVTESLKSAPGLLGAIGIGEAPIGLQGTFSLWESGAHLRAFAYGSPAHQRAIELTSVRNWYSEELFARFRVLRAEGILGGRTISSK</sequence>
<dbReference type="EMBL" id="CAFBQA010000079">
    <property type="protein sequence ID" value="CAB5041087.1"/>
    <property type="molecule type" value="Genomic_DNA"/>
</dbReference>
<proteinExistence type="predicted"/>
<evidence type="ECO:0000313" key="1">
    <source>
        <dbReference type="EMBL" id="CAB4717014.1"/>
    </source>
</evidence>
<organism evidence="1">
    <name type="scientific">freshwater metagenome</name>
    <dbReference type="NCBI Taxonomy" id="449393"/>
    <lineage>
        <taxon>unclassified sequences</taxon>
        <taxon>metagenomes</taxon>
        <taxon>ecological metagenomes</taxon>
    </lineage>
</organism>
<evidence type="ECO:0000313" key="2">
    <source>
        <dbReference type="EMBL" id="CAB5041087.1"/>
    </source>
</evidence>
<dbReference type="InterPro" id="IPR049574">
    <property type="entry name" value="CrtA-like"/>
</dbReference>